<proteinExistence type="predicted"/>
<evidence type="ECO:0000313" key="1">
    <source>
        <dbReference type="EMBL" id="KAL3526449.1"/>
    </source>
</evidence>
<reference evidence="1 2" key="1">
    <citation type="submission" date="2024-11" db="EMBL/GenBank/DDBJ databases">
        <title>A near-complete genome assembly of Cinchona calisaya.</title>
        <authorList>
            <person name="Lian D.C."/>
            <person name="Zhao X.W."/>
            <person name="Wei L."/>
        </authorList>
    </citation>
    <scope>NUCLEOTIDE SEQUENCE [LARGE SCALE GENOMIC DNA]</scope>
    <source>
        <tissue evidence="1">Nenye</tissue>
    </source>
</reference>
<gene>
    <name evidence="1" type="ORF">ACH5RR_011105</name>
</gene>
<protein>
    <submittedName>
        <fullName evidence="1">Uncharacterized protein</fullName>
    </submittedName>
</protein>
<dbReference type="EMBL" id="JBJUIK010000005">
    <property type="protein sequence ID" value="KAL3526449.1"/>
    <property type="molecule type" value="Genomic_DNA"/>
</dbReference>
<sequence length="124" mass="14176">MLKERTKLFNQRKNLPIQIDHAVGPKIIIRFGLSTGWRWMEMELCRRRESPEGFGFFDVEIGRLLSCMEPVNSREAHMGDYNGTQRAHVALAELPRRSLCKWILPAGYGFGFGCSAWSLGCIKS</sequence>
<dbReference type="Proteomes" id="UP001630127">
    <property type="component" value="Unassembled WGS sequence"/>
</dbReference>
<accession>A0ABD3A409</accession>
<name>A0ABD3A409_9GENT</name>
<evidence type="ECO:0000313" key="2">
    <source>
        <dbReference type="Proteomes" id="UP001630127"/>
    </source>
</evidence>
<keyword evidence="2" id="KW-1185">Reference proteome</keyword>
<organism evidence="1 2">
    <name type="scientific">Cinchona calisaya</name>
    <dbReference type="NCBI Taxonomy" id="153742"/>
    <lineage>
        <taxon>Eukaryota</taxon>
        <taxon>Viridiplantae</taxon>
        <taxon>Streptophyta</taxon>
        <taxon>Embryophyta</taxon>
        <taxon>Tracheophyta</taxon>
        <taxon>Spermatophyta</taxon>
        <taxon>Magnoliopsida</taxon>
        <taxon>eudicotyledons</taxon>
        <taxon>Gunneridae</taxon>
        <taxon>Pentapetalae</taxon>
        <taxon>asterids</taxon>
        <taxon>lamiids</taxon>
        <taxon>Gentianales</taxon>
        <taxon>Rubiaceae</taxon>
        <taxon>Cinchonoideae</taxon>
        <taxon>Cinchoneae</taxon>
        <taxon>Cinchona</taxon>
    </lineage>
</organism>
<dbReference type="AlphaFoldDB" id="A0ABD3A409"/>
<comment type="caution">
    <text evidence="1">The sequence shown here is derived from an EMBL/GenBank/DDBJ whole genome shotgun (WGS) entry which is preliminary data.</text>
</comment>